<reference evidence="3 4" key="1">
    <citation type="submission" date="2021-03" db="EMBL/GenBank/DDBJ databases">
        <title>Sequencing the genomes of 1000 actinobacteria strains.</title>
        <authorList>
            <person name="Klenk H.-P."/>
        </authorList>
    </citation>
    <scope>NUCLEOTIDE SEQUENCE [LARGE SCALE GENOMIC DNA]</scope>
    <source>
        <strain evidence="3 4">DSM 46670</strain>
    </source>
</reference>
<keyword evidence="2" id="KW-0472">Membrane</keyword>
<feature type="transmembrane region" description="Helical" evidence="2">
    <location>
        <begin position="76"/>
        <end position="95"/>
    </location>
</feature>
<feature type="region of interest" description="Disordered" evidence="1">
    <location>
        <begin position="20"/>
        <end position="53"/>
    </location>
</feature>
<dbReference type="RefSeq" id="WP_209647226.1">
    <property type="nucleotide sequence ID" value="NZ_JAGINW010000001.1"/>
</dbReference>
<dbReference type="Proteomes" id="UP001519332">
    <property type="component" value="Unassembled WGS sequence"/>
</dbReference>
<feature type="transmembrane region" description="Helical" evidence="2">
    <location>
        <begin position="143"/>
        <end position="161"/>
    </location>
</feature>
<protein>
    <recommendedName>
        <fullName evidence="5">DUF2637 domain-containing protein</fullName>
    </recommendedName>
</protein>
<feature type="transmembrane region" description="Helical" evidence="2">
    <location>
        <begin position="115"/>
        <end position="131"/>
    </location>
</feature>
<proteinExistence type="predicted"/>
<accession>A0ABS4U375</accession>
<name>A0ABS4U375_9PSEU</name>
<feature type="compositionally biased region" description="Basic and acidic residues" evidence="1">
    <location>
        <begin position="20"/>
        <end position="45"/>
    </location>
</feature>
<evidence type="ECO:0000313" key="4">
    <source>
        <dbReference type="Proteomes" id="UP001519332"/>
    </source>
</evidence>
<comment type="caution">
    <text evidence="3">The sequence shown here is derived from an EMBL/GenBank/DDBJ whole genome shotgun (WGS) entry which is preliminary data.</text>
</comment>
<feature type="compositionally biased region" description="Low complexity" evidence="1">
    <location>
        <begin position="404"/>
        <end position="419"/>
    </location>
</feature>
<gene>
    <name evidence="3" type="ORF">JOF56_011005</name>
</gene>
<dbReference type="EMBL" id="JAGINW010000001">
    <property type="protein sequence ID" value="MBP2330620.1"/>
    <property type="molecule type" value="Genomic_DNA"/>
</dbReference>
<organism evidence="3 4">
    <name type="scientific">Kibdelosporangium banguiense</name>
    <dbReference type="NCBI Taxonomy" id="1365924"/>
    <lineage>
        <taxon>Bacteria</taxon>
        <taxon>Bacillati</taxon>
        <taxon>Actinomycetota</taxon>
        <taxon>Actinomycetes</taxon>
        <taxon>Pseudonocardiales</taxon>
        <taxon>Pseudonocardiaceae</taxon>
        <taxon>Kibdelosporangium</taxon>
    </lineage>
</organism>
<keyword evidence="4" id="KW-1185">Reference proteome</keyword>
<evidence type="ECO:0000313" key="3">
    <source>
        <dbReference type="EMBL" id="MBP2330620.1"/>
    </source>
</evidence>
<sequence>MNWREDRRADEAAHAALARQDRALAADQRRQDAAARAEQARRDRAAAAQVAAAGRAERDARRAARRAARRERWPELGMAALWATMIVLPIALAWAAQAQFALETLGFPAPLNHGFPAAIETGAWLCAFEAHRRIKRRRSAGSLPRWMWMLAGIAAAINAAHGLRDGGVVAGLAFGVLSLLGVLLHSIRQGLDREIVSGRAGQVWRRLRYPLLSLAAAGIRAAREIEPDTAWRLAWEDRFGVGPDSTRRDRRLARVIVRRESARDRKAARAGEITIIDGRVQRGFSTEVQAYVDAERAAAIARADEAVAHAESIVQGAQDALTAAGMVFGPAALREGTAPAGYGGYTGREQGELVGRPAELLTLVRAAIAAGELPQYPAVKAITRRFEGFGTPTAQRVRDALRAGHTTTHDAAGTDRTATPAPMSDASGIAPDRRVA</sequence>
<feature type="transmembrane region" description="Helical" evidence="2">
    <location>
        <begin position="167"/>
        <end position="187"/>
    </location>
</feature>
<keyword evidence="2" id="KW-0812">Transmembrane</keyword>
<evidence type="ECO:0000256" key="2">
    <source>
        <dbReference type="SAM" id="Phobius"/>
    </source>
</evidence>
<evidence type="ECO:0008006" key="5">
    <source>
        <dbReference type="Google" id="ProtNLM"/>
    </source>
</evidence>
<feature type="region of interest" description="Disordered" evidence="1">
    <location>
        <begin position="404"/>
        <end position="436"/>
    </location>
</feature>
<keyword evidence="2" id="KW-1133">Transmembrane helix</keyword>
<evidence type="ECO:0000256" key="1">
    <source>
        <dbReference type="SAM" id="MobiDB-lite"/>
    </source>
</evidence>